<protein>
    <submittedName>
        <fullName evidence="1">14233_t:CDS:1</fullName>
    </submittedName>
</protein>
<dbReference type="Proteomes" id="UP000789525">
    <property type="component" value="Unassembled WGS sequence"/>
</dbReference>
<keyword evidence="2" id="KW-1185">Reference proteome</keyword>
<accession>A0ACA9PXM8</accession>
<sequence>RQQQRAIGYRVWKSPITSSLSFSHSNTRSSMGIGAGVANHSSSPSEDGRSSGLAPGCR</sequence>
<comment type="caution">
    <text evidence="1">The sequence shown here is derived from an EMBL/GenBank/DDBJ whole genome shotgun (WGS) entry which is preliminary data.</text>
</comment>
<evidence type="ECO:0000313" key="1">
    <source>
        <dbReference type="EMBL" id="CAG8726359.1"/>
    </source>
</evidence>
<proteinExistence type="predicted"/>
<reference evidence="1" key="1">
    <citation type="submission" date="2021-06" db="EMBL/GenBank/DDBJ databases">
        <authorList>
            <person name="Kallberg Y."/>
            <person name="Tangrot J."/>
            <person name="Rosling A."/>
        </authorList>
    </citation>
    <scope>NUCLEOTIDE SEQUENCE</scope>
    <source>
        <strain evidence="1">CL356</strain>
    </source>
</reference>
<evidence type="ECO:0000313" key="2">
    <source>
        <dbReference type="Proteomes" id="UP000789525"/>
    </source>
</evidence>
<gene>
    <name evidence="1" type="ORF">ACOLOM_LOCUS11395</name>
</gene>
<organism evidence="1 2">
    <name type="scientific">Acaulospora colombiana</name>
    <dbReference type="NCBI Taxonomy" id="27376"/>
    <lineage>
        <taxon>Eukaryota</taxon>
        <taxon>Fungi</taxon>
        <taxon>Fungi incertae sedis</taxon>
        <taxon>Mucoromycota</taxon>
        <taxon>Glomeromycotina</taxon>
        <taxon>Glomeromycetes</taxon>
        <taxon>Diversisporales</taxon>
        <taxon>Acaulosporaceae</taxon>
        <taxon>Acaulospora</taxon>
    </lineage>
</organism>
<feature type="non-terminal residue" evidence="1">
    <location>
        <position position="1"/>
    </location>
</feature>
<dbReference type="EMBL" id="CAJVPT010040797">
    <property type="protein sequence ID" value="CAG8726359.1"/>
    <property type="molecule type" value="Genomic_DNA"/>
</dbReference>
<name>A0ACA9PXM8_9GLOM</name>